<gene>
    <name evidence="4" type="primary">cobK</name>
    <name evidence="4" type="ORF">GH810_00755</name>
</gene>
<comment type="pathway">
    <text evidence="1">Cofactor biosynthesis; adenosylcobalamin biosynthesis.</text>
</comment>
<comment type="caution">
    <text evidence="4">The sequence shown here is derived from an EMBL/GenBank/DDBJ whole genome shotgun (WGS) entry which is preliminary data.</text>
</comment>
<dbReference type="RefSeq" id="WP_148565479.1">
    <property type="nucleotide sequence ID" value="NZ_RXYA01000001.1"/>
</dbReference>
<evidence type="ECO:0000313" key="5">
    <source>
        <dbReference type="Proteomes" id="UP000616595"/>
    </source>
</evidence>
<dbReference type="AlphaFoldDB" id="A0A923HS76"/>
<evidence type="ECO:0000313" key="4">
    <source>
        <dbReference type="EMBL" id="MBC3886847.1"/>
    </source>
</evidence>
<name>A0A923HS76_9FIRM</name>
<dbReference type="PANTHER" id="PTHR36925">
    <property type="entry name" value="COBALT-PRECORRIN-6A REDUCTASE"/>
    <property type="match status" value="1"/>
</dbReference>
<dbReference type="NCBIfam" id="TIGR00715">
    <property type="entry name" value="precor6x_red"/>
    <property type="match status" value="1"/>
</dbReference>
<accession>A0A923HS76</accession>
<organism evidence="4 5">
    <name type="scientific">Acetobacterium paludosum</name>
    <dbReference type="NCBI Taxonomy" id="52693"/>
    <lineage>
        <taxon>Bacteria</taxon>
        <taxon>Bacillati</taxon>
        <taxon>Bacillota</taxon>
        <taxon>Clostridia</taxon>
        <taxon>Eubacteriales</taxon>
        <taxon>Eubacteriaceae</taxon>
        <taxon>Acetobacterium</taxon>
    </lineage>
</organism>
<dbReference type="GO" id="GO:0009236">
    <property type="term" value="P:cobalamin biosynthetic process"/>
    <property type="evidence" value="ECO:0007669"/>
    <property type="project" value="UniProtKB-KW"/>
</dbReference>
<dbReference type="InterPro" id="IPR003723">
    <property type="entry name" value="Precorrin-6x_reduct"/>
</dbReference>
<dbReference type="EC" id="1.3.1.54" evidence="4"/>
<keyword evidence="2" id="KW-0169">Cobalamin biosynthesis</keyword>
<proteinExistence type="predicted"/>
<dbReference type="PANTHER" id="PTHR36925:SF1">
    <property type="entry name" value="COBALT-PRECORRIN-6A REDUCTASE"/>
    <property type="match status" value="1"/>
</dbReference>
<protein>
    <submittedName>
        <fullName evidence="4">Precorrin-6A reductase</fullName>
        <ecNumber evidence="4">1.3.1.54</ecNumber>
    </submittedName>
</protein>
<dbReference type="PROSITE" id="PS51014">
    <property type="entry name" value="COBK_CBIJ"/>
    <property type="match status" value="1"/>
</dbReference>
<evidence type="ECO:0000256" key="2">
    <source>
        <dbReference type="ARBA" id="ARBA00022573"/>
    </source>
</evidence>
<dbReference type="OrthoDB" id="9780707at2"/>
<keyword evidence="3 4" id="KW-0560">Oxidoreductase</keyword>
<sequence length="258" mass="28309">MILVLGGTIDGRELTEALLEKGKEICYSSLTNIATEIIQEKPGLTKISGQLDGSTLRETLTIYNIDLCIDATHPYAREISENAIWACDAMNVKYIRLERPSHIDEGEDVLAYDTYEEVRDYLNGAMGNNDSNILLTTGSRQLEIFEDLPKERTYVRVLPTPGVLQKCQNLGYKTSNIIAMQGPFSVELNAAIMAEYNIGFVVTKDSGDVGGVGEKVEAARKVGAKVLFIRRPVVAYPKVVSSTDEAVALATEDIKISV</sequence>
<evidence type="ECO:0000256" key="3">
    <source>
        <dbReference type="ARBA" id="ARBA00023002"/>
    </source>
</evidence>
<reference evidence="4" key="1">
    <citation type="submission" date="2019-10" db="EMBL/GenBank/DDBJ databases">
        <authorList>
            <person name="Ross D.E."/>
            <person name="Gulliver D."/>
        </authorList>
    </citation>
    <scope>NUCLEOTIDE SEQUENCE</scope>
    <source>
        <strain evidence="4">DER-2019</strain>
    </source>
</reference>
<reference evidence="4" key="2">
    <citation type="submission" date="2020-10" db="EMBL/GenBank/DDBJ databases">
        <title>Comparative genomics of the Acetobacterium genus.</title>
        <authorList>
            <person name="Marshall C."/>
            <person name="May H."/>
            <person name="Norman S."/>
        </authorList>
    </citation>
    <scope>NUCLEOTIDE SEQUENCE</scope>
    <source>
        <strain evidence="4">DER-2019</strain>
    </source>
</reference>
<dbReference type="Pfam" id="PF02571">
    <property type="entry name" value="CbiJ"/>
    <property type="match status" value="1"/>
</dbReference>
<dbReference type="EMBL" id="WJBD01000001">
    <property type="protein sequence ID" value="MBC3886847.1"/>
    <property type="molecule type" value="Genomic_DNA"/>
</dbReference>
<keyword evidence="5" id="KW-1185">Reference proteome</keyword>
<dbReference type="GO" id="GO:0016994">
    <property type="term" value="F:precorrin-6A reductase activity"/>
    <property type="evidence" value="ECO:0007669"/>
    <property type="project" value="UniProtKB-EC"/>
</dbReference>
<evidence type="ECO:0000256" key="1">
    <source>
        <dbReference type="ARBA" id="ARBA00004953"/>
    </source>
</evidence>
<dbReference type="Proteomes" id="UP000616595">
    <property type="component" value="Unassembled WGS sequence"/>
</dbReference>